<keyword evidence="3" id="KW-0326">Glycosidase</keyword>
<accession>A0ABY3WMY3</accession>
<keyword evidence="4" id="KW-0732">Signal</keyword>
<evidence type="ECO:0000256" key="2">
    <source>
        <dbReference type="ARBA" id="ARBA00022801"/>
    </source>
</evidence>
<dbReference type="CDD" id="cd06564">
    <property type="entry name" value="GH20_DspB_LnbB-like"/>
    <property type="match status" value="1"/>
</dbReference>
<evidence type="ECO:0000313" key="7">
    <source>
        <dbReference type="Proteomes" id="UP000828924"/>
    </source>
</evidence>
<evidence type="ECO:0000313" key="6">
    <source>
        <dbReference type="EMBL" id="UNM12147.1"/>
    </source>
</evidence>
<protein>
    <submittedName>
        <fullName evidence="6">Family 20 glycosylhydrolase</fullName>
    </submittedName>
</protein>
<dbReference type="Gene3D" id="3.20.20.80">
    <property type="entry name" value="Glycosidases"/>
    <property type="match status" value="1"/>
</dbReference>
<dbReference type="InterPro" id="IPR017853">
    <property type="entry name" value="GH"/>
</dbReference>
<dbReference type="EMBL" id="CP071872">
    <property type="protein sequence ID" value="UNM12147.1"/>
    <property type="molecule type" value="Genomic_DNA"/>
</dbReference>
<evidence type="ECO:0000256" key="4">
    <source>
        <dbReference type="SAM" id="SignalP"/>
    </source>
</evidence>
<dbReference type="PANTHER" id="PTHR43678:SF1">
    <property type="entry name" value="BETA-N-ACETYLHEXOSAMINIDASE"/>
    <property type="match status" value="1"/>
</dbReference>
<evidence type="ECO:0000259" key="5">
    <source>
        <dbReference type="PROSITE" id="PS50022"/>
    </source>
</evidence>
<dbReference type="Pfam" id="PF00754">
    <property type="entry name" value="F5_F8_type_C"/>
    <property type="match status" value="1"/>
</dbReference>
<dbReference type="PROSITE" id="PS50022">
    <property type="entry name" value="FA58C_3"/>
    <property type="match status" value="1"/>
</dbReference>
<comment type="similarity">
    <text evidence="1">Belongs to the glycosyl hydrolase 20 family.</text>
</comment>
<dbReference type="PROSITE" id="PS51318">
    <property type="entry name" value="TAT"/>
    <property type="match status" value="1"/>
</dbReference>
<feature type="signal peptide" evidence="4">
    <location>
        <begin position="1"/>
        <end position="27"/>
    </location>
</feature>
<dbReference type="SUPFAM" id="SSF49785">
    <property type="entry name" value="Galactose-binding domain-like"/>
    <property type="match status" value="1"/>
</dbReference>
<dbReference type="InterPro" id="IPR029018">
    <property type="entry name" value="Hex-like_dom2"/>
</dbReference>
<keyword evidence="7" id="KW-1185">Reference proteome</keyword>
<dbReference type="Gene3D" id="2.60.120.260">
    <property type="entry name" value="Galactose-binding domain-like"/>
    <property type="match status" value="1"/>
</dbReference>
<organism evidence="6 7">
    <name type="scientific">Streptomyces formicae</name>
    <dbReference type="NCBI Taxonomy" id="1616117"/>
    <lineage>
        <taxon>Bacteria</taxon>
        <taxon>Bacillati</taxon>
        <taxon>Actinomycetota</taxon>
        <taxon>Actinomycetes</taxon>
        <taxon>Kitasatosporales</taxon>
        <taxon>Streptomycetaceae</taxon>
        <taxon>Streptomyces</taxon>
    </lineage>
</organism>
<keyword evidence="2" id="KW-0378">Hydrolase</keyword>
<dbReference type="SUPFAM" id="SSF51445">
    <property type="entry name" value="(Trans)glycosidases"/>
    <property type="match status" value="1"/>
</dbReference>
<dbReference type="InterPro" id="IPR052764">
    <property type="entry name" value="GH20_Enzymes"/>
</dbReference>
<dbReference type="Proteomes" id="UP000828924">
    <property type="component" value="Chromosome"/>
</dbReference>
<dbReference type="PANTHER" id="PTHR43678">
    <property type="entry name" value="PUTATIVE (AFU_ORTHOLOGUE AFUA_2G00640)-RELATED"/>
    <property type="match status" value="1"/>
</dbReference>
<dbReference type="InterPro" id="IPR006311">
    <property type="entry name" value="TAT_signal"/>
</dbReference>
<dbReference type="InterPro" id="IPR025705">
    <property type="entry name" value="Beta_hexosaminidase_sua/sub"/>
</dbReference>
<dbReference type="Pfam" id="PF02838">
    <property type="entry name" value="Glyco_hydro_20b"/>
    <property type="match status" value="1"/>
</dbReference>
<evidence type="ECO:0000256" key="3">
    <source>
        <dbReference type="ARBA" id="ARBA00023295"/>
    </source>
</evidence>
<sequence>MSPSRRTVVGGLLAVPALALLTPQARAQAGAVRPAAASRPMTIPALQEWSEGPGCYRFTGRSRVVVDSRYSSRLATTAEVFAEDLSQLLGRSVGRVTARAPRPGDLFLTLGSTDKRLSAYTLKVGTSVTIRGAADDGVFYGTRSLLQLLKQSTTIPGGTAHDWAAYPERGLMVDVGRKYFTVGWLKQHIKDLSYAKLNHLHLHLSDNLGFRVESERHPKAVSAQHYTKDEIRDLIAYAAKHHITVVPEIDAPGHMNPFLDVYTDLQLVDSDGKASNFRIDLTKQGAYDLVRDLIEEYVPLFPGPYWHIGADEYMINTDYAKFPQLLDYAREHYGPDATAADTYYGFINWANGVVKGLGKTTRMWNDGIKPADGTVKVDSDIIVEYWYDLHGSLPPAQLIERGHTIMNSSWTPTYYVLYNGGGARPDSKWMYETWNPDVFEKIPVDVKGHNRGSVLHVWCDHPNAEWEDDTAAGIHAPLRALAQQTWGSPRLVGSYAEFATLITAVGRAPGGPNETKAVNLALNKPATASSTETPDFPASKAVDGLRNTRWASAYTDPQWLQIDLGTSQRVNRIRLRWETAYAKAFQIQLSDDATNWTTLYSTTNATGGAQEFTDLNGQGRYLRIHCTQRATGYGNSLWEVEAYA</sequence>
<dbReference type="InterPro" id="IPR015883">
    <property type="entry name" value="Glyco_hydro_20_cat"/>
</dbReference>
<gene>
    <name evidence="6" type="ORF">J4032_11895</name>
</gene>
<name>A0ABY3WMY3_9ACTN</name>
<proteinExistence type="inferred from homology"/>
<dbReference type="InterPro" id="IPR008979">
    <property type="entry name" value="Galactose-bd-like_sf"/>
</dbReference>
<reference evidence="6 7" key="1">
    <citation type="submission" date="2021-03" db="EMBL/GenBank/DDBJ databases">
        <title>Complete genome of Streptomyces formicae strain 1H-GS9 (DSM 100524).</title>
        <authorList>
            <person name="Atanasov K.E."/>
            <person name="Altabella T."/>
            <person name="Ferrer A."/>
        </authorList>
    </citation>
    <scope>NUCLEOTIDE SEQUENCE [LARGE SCALE GENOMIC DNA]</scope>
    <source>
        <strain evidence="6 7">1H-GS9</strain>
    </source>
</reference>
<evidence type="ECO:0000256" key="1">
    <source>
        <dbReference type="ARBA" id="ARBA00006285"/>
    </source>
</evidence>
<dbReference type="SUPFAM" id="SSF55545">
    <property type="entry name" value="beta-N-acetylhexosaminidase-like domain"/>
    <property type="match status" value="1"/>
</dbReference>
<dbReference type="RefSeq" id="WP_242330748.1">
    <property type="nucleotide sequence ID" value="NZ_CP071872.1"/>
</dbReference>
<dbReference type="Pfam" id="PF00728">
    <property type="entry name" value="Glyco_hydro_20"/>
    <property type="match status" value="1"/>
</dbReference>
<dbReference type="Gene3D" id="3.30.379.10">
    <property type="entry name" value="Chitobiase/beta-hexosaminidase domain 2-like"/>
    <property type="match status" value="1"/>
</dbReference>
<dbReference type="InterPro" id="IPR015882">
    <property type="entry name" value="HEX_bac_N"/>
</dbReference>
<dbReference type="InterPro" id="IPR000421">
    <property type="entry name" value="FA58C"/>
</dbReference>
<dbReference type="PRINTS" id="PR00738">
    <property type="entry name" value="GLHYDRLASE20"/>
</dbReference>
<feature type="domain" description="F5/8 type C" evidence="5">
    <location>
        <begin position="500"/>
        <end position="644"/>
    </location>
</feature>
<feature type="chain" id="PRO_5047508311" evidence="4">
    <location>
        <begin position="28"/>
        <end position="644"/>
    </location>
</feature>